<organism evidence="1 2">
    <name type="scientific">Alkalibacillus filiformis</name>
    <dbReference type="NCBI Taxonomy" id="200990"/>
    <lineage>
        <taxon>Bacteria</taxon>
        <taxon>Bacillati</taxon>
        <taxon>Bacillota</taxon>
        <taxon>Bacilli</taxon>
        <taxon>Bacillales</taxon>
        <taxon>Bacillaceae</taxon>
        <taxon>Alkalibacillus</taxon>
    </lineage>
</organism>
<name>A0ABU0DQE2_9BACI</name>
<evidence type="ECO:0000313" key="1">
    <source>
        <dbReference type="EMBL" id="MDQ0350425.1"/>
    </source>
</evidence>
<gene>
    <name evidence="1" type="ORF">J2R98_000228</name>
</gene>
<accession>A0ABU0DQE2</accession>
<dbReference type="InterPro" id="IPR021321">
    <property type="entry name" value="DUF2922"/>
</dbReference>
<dbReference type="Pfam" id="PF11148">
    <property type="entry name" value="DUF2922"/>
    <property type="match status" value="1"/>
</dbReference>
<proteinExistence type="predicted"/>
<comment type="caution">
    <text evidence="1">The sequence shown here is derived from an EMBL/GenBank/DDBJ whole genome shotgun (WGS) entry which is preliminary data.</text>
</comment>
<evidence type="ECO:0000313" key="2">
    <source>
        <dbReference type="Proteomes" id="UP001236723"/>
    </source>
</evidence>
<dbReference type="EMBL" id="JAUSUP010000001">
    <property type="protein sequence ID" value="MDQ0350425.1"/>
    <property type="molecule type" value="Genomic_DNA"/>
</dbReference>
<protein>
    <recommendedName>
        <fullName evidence="3">DUF2922 domain-containing protein</fullName>
    </recommendedName>
</protein>
<sequence length="72" mass="8229">MSKRLELRFRNEQGRLATISVENPVEPVNPEQVKQAMDTILEQDIFTSSELPLTEIAHAQVVERNVEEVPLD</sequence>
<evidence type="ECO:0008006" key="3">
    <source>
        <dbReference type="Google" id="ProtNLM"/>
    </source>
</evidence>
<reference evidence="1 2" key="1">
    <citation type="submission" date="2023-07" db="EMBL/GenBank/DDBJ databases">
        <title>Genomic Encyclopedia of Type Strains, Phase IV (KMG-IV): sequencing the most valuable type-strain genomes for metagenomic binning, comparative biology and taxonomic classification.</title>
        <authorList>
            <person name="Goeker M."/>
        </authorList>
    </citation>
    <scope>NUCLEOTIDE SEQUENCE [LARGE SCALE GENOMIC DNA]</scope>
    <source>
        <strain evidence="1 2">DSM 15448</strain>
    </source>
</reference>
<dbReference type="Proteomes" id="UP001236723">
    <property type="component" value="Unassembled WGS sequence"/>
</dbReference>
<dbReference type="RefSeq" id="WP_307065266.1">
    <property type="nucleotide sequence ID" value="NZ_JAUSUP010000001.1"/>
</dbReference>
<keyword evidence="2" id="KW-1185">Reference proteome</keyword>